<dbReference type="HOGENOM" id="CLU_732858_0_0_9"/>
<dbReference type="STRING" id="1234679.BN424_2574"/>
<evidence type="ECO:0000313" key="3">
    <source>
        <dbReference type="Proteomes" id="UP000000212"/>
    </source>
</evidence>
<dbReference type="SUPFAM" id="SSF53448">
    <property type="entry name" value="Nucleotide-diphospho-sugar transferases"/>
    <property type="match status" value="1"/>
</dbReference>
<dbReference type="Gene3D" id="3.90.550.10">
    <property type="entry name" value="Spore Coat Polysaccharide Biosynthesis Protein SpsA, Chain A"/>
    <property type="match status" value="1"/>
</dbReference>
<gene>
    <name evidence="2" type="ORF">BN424_2574</name>
</gene>
<dbReference type="InterPro" id="IPR001173">
    <property type="entry name" value="Glyco_trans_2-like"/>
</dbReference>
<dbReference type="InterPro" id="IPR029044">
    <property type="entry name" value="Nucleotide-diphossugar_trans"/>
</dbReference>
<evidence type="ECO:0000259" key="1">
    <source>
        <dbReference type="Pfam" id="PF00535"/>
    </source>
</evidence>
<sequence>MNNIAIVIVTFNRENSLIRLLNSLKKANYGEDVVDLIISIDNSGENNVYETSKQYDWPFGEKKIIKHMERQGLKKHVLGVGELTHEYENIIVLEDDIYVSPNFYMYSKEAAIFFKDDKNIAGISLYNFEMNPNLNIPFSNAKNGYDNYFIQFAQSWGQIWSRENWNSFSTWLEFNNIFNYSEGIPPNIMEWSEKSWLKYHIKYCVDNKKYFVYPNCSLSTNFGDVGEHSDLVNPLYQTNLLYEKSKNYNFCSFSSHDAVIYDAYFERVLKDEHISVDVKKLCVDLYGQKKNKENKRYWLTKEKKDYKKIKSYKLALRPHEMNIIEDITGEDIYLYDCNTNEKNIRKANKNYFLYYFKILDRRIANKIQRNIYARLILNKIRKRGK</sequence>
<dbReference type="AlphaFoldDB" id="K8E5Q5"/>
<organism evidence="2 3">
    <name type="scientific">Carnobacterium maltaromaticum LMA28</name>
    <dbReference type="NCBI Taxonomy" id="1234679"/>
    <lineage>
        <taxon>Bacteria</taxon>
        <taxon>Bacillati</taxon>
        <taxon>Bacillota</taxon>
        <taxon>Bacilli</taxon>
        <taxon>Lactobacillales</taxon>
        <taxon>Carnobacteriaceae</taxon>
        <taxon>Carnobacterium</taxon>
    </lineage>
</organism>
<protein>
    <recommendedName>
        <fullName evidence="1">Glycosyltransferase 2-like domain-containing protein</fullName>
    </recommendedName>
</protein>
<dbReference type="EMBL" id="HE999757">
    <property type="protein sequence ID" value="CCO12014.2"/>
    <property type="molecule type" value="Genomic_DNA"/>
</dbReference>
<dbReference type="Pfam" id="PF00535">
    <property type="entry name" value="Glycos_transf_2"/>
    <property type="match status" value="1"/>
</dbReference>
<accession>K8E5Q5</accession>
<dbReference type="RefSeq" id="WP_016356563.1">
    <property type="nucleotide sequence ID" value="NC_019425.2"/>
</dbReference>
<proteinExistence type="predicted"/>
<reference evidence="3" key="1">
    <citation type="journal article" date="2013" name="Genome Announc.">
        <title>Complete Chromosome Sequence of Carnobacterium maltaromaticum LMA 28.</title>
        <authorList>
            <person name="Cailliez-Grimal C."/>
            <person name="Chaillou S."/>
            <person name="Anba-Mondoloni J."/>
            <person name="Loux V."/>
            <person name="Afzal M.I."/>
            <person name="Rahman A."/>
            <person name="Kergourlay G."/>
            <person name="Champomier-Verges M.C."/>
            <person name="Zagorec M."/>
            <person name="Dalgaard P."/>
            <person name="Leisner J.J."/>
            <person name="Prevost H."/>
            <person name="Revol-Junelles A.M."/>
            <person name="Borges F."/>
        </authorList>
    </citation>
    <scope>NUCLEOTIDE SEQUENCE</scope>
    <source>
        <strain evidence="3">LMA28</strain>
    </source>
</reference>
<evidence type="ECO:0000313" key="2">
    <source>
        <dbReference type="EMBL" id="CCO12014.2"/>
    </source>
</evidence>
<name>K8E5Q5_CARML</name>
<keyword evidence="3" id="KW-1185">Reference proteome</keyword>
<dbReference type="Proteomes" id="UP000000212">
    <property type="component" value="Chromosome"/>
</dbReference>
<dbReference type="PANTHER" id="PTHR33604">
    <property type="entry name" value="OSJNBA0004B13.7 PROTEIN"/>
    <property type="match status" value="1"/>
</dbReference>
<dbReference type="KEGG" id="cml:BN424_2574"/>
<dbReference type="PANTHER" id="PTHR33604:SF3">
    <property type="entry name" value="OSJNBA0004B13.7 PROTEIN"/>
    <property type="match status" value="1"/>
</dbReference>
<dbReference type="OrthoDB" id="5180856at2"/>
<feature type="domain" description="Glycosyltransferase 2-like" evidence="1">
    <location>
        <begin position="6"/>
        <end position="141"/>
    </location>
</feature>
<dbReference type="eggNOG" id="COG1216">
    <property type="taxonomic scope" value="Bacteria"/>
</dbReference>